<dbReference type="Pfam" id="PF00886">
    <property type="entry name" value="Ribosomal_S16"/>
    <property type="match status" value="1"/>
</dbReference>
<organism evidence="4 5">
    <name type="scientific">Candidatus Collierbacteria bacterium GW2011_GWC2_44_18</name>
    <dbReference type="NCBI Taxonomy" id="1618392"/>
    <lineage>
        <taxon>Bacteria</taxon>
        <taxon>Candidatus Collieribacteriota</taxon>
    </lineage>
</organism>
<dbReference type="PANTHER" id="PTHR12919:SF20">
    <property type="entry name" value="SMALL RIBOSOMAL SUBUNIT PROTEIN BS16M"/>
    <property type="match status" value="1"/>
</dbReference>
<dbReference type="NCBIfam" id="TIGR00002">
    <property type="entry name" value="S16"/>
    <property type="match status" value="1"/>
</dbReference>
<gene>
    <name evidence="3" type="primary">rpsP</name>
    <name evidence="4" type="ORF">UW41_C0006G0005</name>
</gene>
<dbReference type="GO" id="GO:0006412">
    <property type="term" value="P:translation"/>
    <property type="evidence" value="ECO:0007669"/>
    <property type="project" value="UniProtKB-UniRule"/>
</dbReference>
<evidence type="ECO:0000256" key="3">
    <source>
        <dbReference type="HAMAP-Rule" id="MF_00385"/>
    </source>
</evidence>
<dbReference type="PANTHER" id="PTHR12919">
    <property type="entry name" value="30S RIBOSOMAL PROTEIN S16"/>
    <property type="match status" value="1"/>
</dbReference>
<dbReference type="PATRIC" id="fig|1618392.3.peg.325"/>
<evidence type="ECO:0000256" key="1">
    <source>
        <dbReference type="ARBA" id="ARBA00022980"/>
    </source>
</evidence>
<dbReference type="AlphaFoldDB" id="A0A0G1JZW4"/>
<evidence type="ECO:0000313" key="5">
    <source>
        <dbReference type="Proteomes" id="UP000034172"/>
    </source>
</evidence>
<comment type="caution">
    <text evidence="4">The sequence shown here is derived from an EMBL/GenBank/DDBJ whole genome shotgun (WGS) entry which is preliminary data.</text>
</comment>
<accession>A0A0G1JZW4</accession>
<proteinExistence type="inferred from homology"/>
<keyword evidence="1 3" id="KW-0689">Ribosomal protein</keyword>
<comment type="similarity">
    <text evidence="3">Belongs to the bacterial ribosomal protein bS16 family.</text>
</comment>
<dbReference type="GO" id="GO:0015935">
    <property type="term" value="C:small ribosomal subunit"/>
    <property type="evidence" value="ECO:0007669"/>
    <property type="project" value="TreeGrafter"/>
</dbReference>
<dbReference type="EMBL" id="LCIE01000006">
    <property type="protein sequence ID" value="KKT49437.1"/>
    <property type="molecule type" value="Genomic_DNA"/>
</dbReference>
<name>A0A0G1JZW4_9BACT</name>
<dbReference type="HAMAP" id="MF_00385">
    <property type="entry name" value="Ribosomal_bS16"/>
    <property type="match status" value="1"/>
</dbReference>
<reference evidence="4 5" key="1">
    <citation type="journal article" date="2015" name="Nature">
        <title>rRNA introns, odd ribosomes, and small enigmatic genomes across a large radiation of phyla.</title>
        <authorList>
            <person name="Brown C.T."/>
            <person name="Hug L.A."/>
            <person name="Thomas B.C."/>
            <person name="Sharon I."/>
            <person name="Castelle C.J."/>
            <person name="Singh A."/>
            <person name="Wilkins M.J."/>
            <person name="Williams K.H."/>
            <person name="Banfield J.F."/>
        </authorList>
    </citation>
    <scope>NUCLEOTIDE SEQUENCE [LARGE SCALE GENOMIC DNA]</scope>
</reference>
<sequence>MLKIKLQPTGKKHQRSYRIVVVEGKTKLSGSVLETLGTYNPHEKEDKNKIVLNKTGYQSWISKGAQPTDTIRKLVK</sequence>
<protein>
    <recommendedName>
        <fullName evidence="3">Small ribosomal subunit protein bS16</fullName>
    </recommendedName>
</protein>
<dbReference type="SUPFAM" id="SSF54565">
    <property type="entry name" value="Ribosomal protein S16"/>
    <property type="match status" value="1"/>
</dbReference>
<dbReference type="InterPro" id="IPR023803">
    <property type="entry name" value="Ribosomal_bS16_dom_sf"/>
</dbReference>
<evidence type="ECO:0000256" key="2">
    <source>
        <dbReference type="ARBA" id="ARBA00023274"/>
    </source>
</evidence>
<dbReference type="Gene3D" id="3.30.1320.10">
    <property type="match status" value="1"/>
</dbReference>
<dbReference type="GO" id="GO:0003735">
    <property type="term" value="F:structural constituent of ribosome"/>
    <property type="evidence" value="ECO:0007669"/>
    <property type="project" value="InterPro"/>
</dbReference>
<dbReference type="Proteomes" id="UP000034172">
    <property type="component" value="Unassembled WGS sequence"/>
</dbReference>
<evidence type="ECO:0000313" key="4">
    <source>
        <dbReference type="EMBL" id="KKT49437.1"/>
    </source>
</evidence>
<keyword evidence="2 3" id="KW-0687">Ribonucleoprotein</keyword>
<dbReference type="GO" id="GO:0005737">
    <property type="term" value="C:cytoplasm"/>
    <property type="evidence" value="ECO:0007669"/>
    <property type="project" value="UniProtKB-ARBA"/>
</dbReference>
<dbReference type="STRING" id="1618392.UW41_C0006G0005"/>
<dbReference type="InterPro" id="IPR000307">
    <property type="entry name" value="Ribosomal_bS16"/>
</dbReference>